<comment type="caution">
    <text evidence="6">The sequence shown here is derived from an EMBL/GenBank/DDBJ whole genome shotgun (WGS) entry which is preliminary data.</text>
</comment>
<sequence>VVVEVRTAVREIKKNAESIKATEKAQELAQKRLEAEEMKFKVGRSTSLEVLRAQDNLTIAEGKAVKALVDYRISLGDLDAVQGNILEKNNIIIEDTGLVMEKELSSKES</sequence>
<organism evidence="6">
    <name type="scientific">marine sediment metagenome</name>
    <dbReference type="NCBI Taxonomy" id="412755"/>
    <lineage>
        <taxon>unclassified sequences</taxon>
        <taxon>metagenomes</taxon>
        <taxon>ecological metagenomes</taxon>
    </lineage>
</organism>
<keyword evidence="5" id="KW-0998">Cell outer membrane</keyword>
<evidence type="ECO:0000256" key="4">
    <source>
        <dbReference type="ARBA" id="ARBA00023136"/>
    </source>
</evidence>
<comment type="subcellular location">
    <subcellularLocation>
        <location evidence="1">Cell outer membrane</location>
    </subcellularLocation>
</comment>
<keyword evidence="2" id="KW-1134">Transmembrane beta strand</keyword>
<protein>
    <submittedName>
        <fullName evidence="6">Uncharacterized protein</fullName>
    </submittedName>
</protein>
<evidence type="ECO:0000256" key="1">
    <source>
        <dbReference type="ARBA" id="ARBA00004442"/>
    </source>
</evidence>
<dbReference type="Gene3D" id="1.20.1600.10">
    <property type="entry name" value="Outer membrane efflux proteins (OEP)"/>
    <property type="match status" value="1"/>
</dbReference>
<dbReference type="GO" id="GO:1990281">
    <property type="term" value="C:efflux pump complex"/>
    <property type="evidence" value="ECO:0007669"/>
    <property type="project" value="TreeGrafter"/>
</dbReference>
<dbReference type="GO" id="GO:0015288">
    <property type="term" value="F:porin activity"/>
    <property type="evidence" value="ECO:0007669"/>
    <property type="project" value="TreeGrafter"/>
</dbReference>
<dbReference type="GO" id="GO:0015562">
    <property type="term" value="F:efflux transmembrane transporter activity"/>
    <property type="evidence" value="ECO:0007669"/>
    <property type="project" value="InterPro"/>
</dbReference>
<evidence type="ECO:0000313" key="6">
    <source>
        <dbReference type="EMBL" id="KKK88631.1"/>
    </source>
</evidence>
<feature type="non-terminal residue" evidence="6">
    <location>
        <position position="1"/>
    </location>
</feature>
<evidence type="ECO:0000256" key="2">
    <source>
        <dbReference type="ARBA" id="ARBA00022452"/>
    </source>
</evidence>
<keyword evidence="3" id="KW-0812">Transmembrane</keyword>
<keyword evidence="4" id="KW-0472">Membrane</keyword>
<dbReference type="InterPro" id="IPR051906">
    <property type="entry name" value="TolC-like"/>
</dbReference>
<proteinExistence type="predicted"/>
<gene>
    <name evidence="6" type="ORF">LCGC14_2741220</name>
</gene>
<reference evidence="6" key="1">
    <citation type="journal article" date="2015" name="Nature">
        <title>Complex archaea that bridge the gap between prokaryotes and eukaryotes.</title>
        <authorList>
            <person name="Spang A."/>
            <person name="Saw J.H."/>
            <person name="Jorgensen S.L."/>
            <person name="Zaremba-Niedzwiedzka K."/>
            <person name="Martijn J."/>
            <person name="Lind A.E."/>
            <person name="van Eijk R."/>
            <person name="Schleper C."/>
            <person name="Guy L."/>
            <person name="Ettema T.J."/>
        </authorList>
    </citation>
    <scope>NUCLEOTIDE SEQUENCE</scope>
</reference>
<evidence type="ECO:0000256" key="3">
    <source>
        <dbReference type="ARBA" id="ARBA00022692"/>
    </source>
</evidence>
<name>A0A0F9BW37_9ZZZZ</name>
<dbReference type="PANTHER" id="PTHR30026">
    <property type="entry name" value="OUTER MEMBRANE PROTEIN TOLC"/>
    <property type="match status" value="1"/>
</dbReference>
<dbReference type="PANTHER" id="PTHR30026:SF20">
    <property type="entry name" value="OUTER MEMBRANE PROTEIN TOLC"/>
    <property type="match status" value="1"/>
</dbReference>
<dbReference type="EMBL" id="LAZR01049868">
    <property type="protein sequence ID" value="KKK88631.1"/>
    <property type="molecule type" value="Genomic_DNA"/>
</dbReference>
<evidence type="ECO:0000256" key="5">
    <source>
        <dbReference type="ARBA" id="ARBA00023237"/>
    </source>
</evidence>
<dbReference type="SUPFAM" id="SSF56954">
    <property type="entry name" value="Outer membrane efflux proteins (OEP)"/>
    <property type="match status" value="1"/>
</dbReference>
<accession>A0A0F9BW37</accession>
<dbReference type="GO" id="GO:0009279">
    <property type="term" value="C:cell outer membrane"/>
    <property type="evidence" value="ECO:0007669"/>
    <property type="project" value="UniProtKB-SubCell"/>
</dbReference>
<dbReference type="AlphaFoldDB" id="A0A0F9BW37"/>